<dbReference type="RefSeq" id="WP_264792654.1">
    <property type="nucleotide sequence ID" value="NZ_AP026867.1"/>
</dbReference>
<dbReference type="EMBL" id="AP026867">
    <property type="protein sequence ID" value="BDS11479.1"/>
    <property type="molecule type" value="Genomic_DNA"/>
</dbReference>
<reference evidence="1" key="1">
    <citation type="submission" date="2022-09" db="EMBL/GenBank/DDBJ databases">
        <title>Aureispira anguillicida sp. nov., isolated from Leptocephalus of Japanese eel Anguilla japonica.</title>
        <authorList>
            <person name="Yuasa K."/>
            <person name="Mekata T."/>
            <person name="Ikunari K."/>
        </authorList>
    </citation>
    <scope>NUCLEOTIDE SEQUENCE</scope>
    <source>
        <strain evidence="1">EL160426</strain>
    </source>
</reference>
<keyword evidence="2" id="KW-1185">Reference proteome</keyword>
<protein>
    <submittedName>
        <fullName evidence="1">Uncharacterized protein</fullName>
    </submittedName>
</protein>
<sequence length="126" mass="14745">MNKETVNKFEKVQGQIEGFYKEIGILSKKNPNDAVNKFKLKFINQILVEANELLQGLYKPLKDFDFFEEDDIPTNSDVTMIFEQYLACLEKLRSDNIILDFGNWYWIINGKSSSIKTSEPKKIRNK</sequence>
<evidence type="ECO:0000313" key="1">
    <source>
        <dbReference type="EMBL" id="BDS11479.1"/>
    </source>
</evidence>
<dbReference type="AlphaFoldDB" id="A0A915YEB0"/>
<proteinExistence type="predicted"/>
<gene>
    <name evidence="1" type="ORF">AsAng_0021930</name>
</gene>
<name>A0A915YEB0_9BACT</name>
<evidence type="ECO:0000313" key="2">
    <source>
        <dbReference type="Proteomes" id="UP001060919"/>
    </source>
</evidence>
<accession>A0A915YEB0</accession>
<dbReference type="KEGG" id="aup:AsAng_0021930"/>
<organism evidence="1 2">
    <name type="scientific">Aureispira anguillae</name>
    <dbReference type="NCBI Taxonomy" id="2864201"/>
    <lineage>
        <taxon>Bacteria</taxon>
        <taxon>Pseudomonadati</taxon>
        <taxon>Bacteroidota</taxon>
        <taxon>Saprospiria</taxon>
        <taxon>Saprospirales</taxon>
        <taxon>Saprospiraceae</taxon>
        <taxon>Aureispira</taxon>
    </lineage>
</organism>
<dbReference type="Proteomes" id="UP001060919">
    <property type="component" value="Chromosome"/>
</dbReference>